<accession>A0A8J5RNF3</accession>
<reference evidence="1" key="2">
    <citation type="submission" date="2021-02" db="EMBL/GenBank/DDBJ databases">
        <authorList>
            <person name="Kimball J.A."/>
            <person name="Haas M.W."/>
            <person name="Macchietto M."/>
            <person name="Kono T."/>
            <person name="Duquette J."/>
            <person name="Shao M."/>
        </authorList>
    </citation>
    <scope>NUCLEOTIDE SEQUENCE</scope>
    <source>
        <tissue evidence="1">Fresh leaf tissue</tissue>
    </source>
</reference>
<sequence>MDGSGAYAPATATTYVVARGSTAAAAGATGLGSAVGGLDAAMGVLTPCIIVVPIFTTAPPASSFTTAPPASSSFFHHRVAATGHRPHPRPCDQIWPWLSFCGLVGHRC</sequence>
<comment type="caution">
    <text evidence="1">The sequence shown here is derived from an EMBL/GenBank/DDBJ whole genome shotgun (WGS) entry which is preliminary data.</text>
</comment>
<dbReference type="EMBL" id="JAAALK010000288">
    <property type="protein sequence ID" value="KAG8052302.1"/>
    <property type="molecule type" value="Genomic_DNA"/>
</dbReference>
<organism evidence="1 2">
    <name type="scientific">Zizania palustris</name>
    <name type="common">Northern wild rice</name>
    <dbReference type="NCBI Taxonomy" id="103762"/>
    <lineage>
        <taxon>Eukaryota</taxon>
        <taxon>Viridiplantae</taxon>
        <taxon>Streptophyta</taxon>
        <taxon>Embryophyta</taxon>
        <taxon>Tracheophyta</taxon>
        <taxon>Spermatophyta</taxon>
        <taxon>Magnoliopsida</taxon>
        <taxon>Liliopsida</taxon>
        <taxon>Poales</taxon>
        <taxon>Poaceae</taxon>
        <taxon>BOP clade</taxon>
        <taxon>Oryzoideae</taxon>
        <taxon>Oryzeae</taxon>
        <taxon>Zizaniinae</taxon>
        <taxon>Zizania</taxon>
    </lineage>
</organism>
<dbReference type="Proteomes" id="UP000729402">
    <property type="component" value="Unassembled WGS sequence"/>
</dbReference>
<gene>
    <name evidence="1" type="ORF">GUJ93_ZPchr0001g29734</name>
</gene>
<name>A0A8J5RNF3_ZIZPA</name>
<dbReference type="AlphaFoldDB" id="A0A8J5RNF3"/>
<keyword evidence="2" id="KW-1185">Reference proteome</keyword>
<protein>
    <submittedName>
        <fullName evidence="1">Uncharacterized protein</fullName>
    </submittedName>
</protein>
<reference evidence="1" key="1">
    <citation type="journal article" date="2021" name="bioRxiv">
        <title>Whole Genome Assembly and Annotation of Northern Wild Rice, Zizania palustris L., Supports a Whole Genome Duplication in the Zizania Genus.</title>
        <authorList>
            <person name="Haas M."/>
            <person name="Kono T."/>
            <person name="Macchietto M."/>
            <person name="Millas R."/>
            <person name="McGilp L."/>
            <person name="Shao M."/>
            <person name="Duquette J."/>
            <person name="Hirsch C.N."/>
            <person name="Kimball J."/>
        </authorList>
    </citation>
    <scope>NUCLEOTIDE SEQUENCE</scope>
    <source>
        <tissue evidence="1">Fresh leaf tissue</tissue>
    </source>
</reference>
<evidence type="ECO:0000313" key="1">
    <source>
        <dbReference type="EMBL" id="KAG8052302.1"/>
    </source>
</evidence>
<proteinExistence type="predicted"/>
<evidence type="ECO:0000313" key="2">
    <source>
        <dbReference type="Proteomes" id="UP000729402"/>
    </source>
</evidence>